<gene>
    <name evidence="5" type="ORF">F1721_23785</name>
</gene>
<dbReference type="SUPFAM" id="SSF51126">
    <property type="entry name" value="Pectin lyase-like"/>
    <property type="match status" value="3"/>
</dbReference>
<dbReference type="Gene3D" id="3.40.50.300">
    <property type="entry name" value="P-loop containing nucleotide triphosphate hydrolases"/>
    <property type="match status" value="2"/>
</dbReference>
<dbReference type="InterPro" id="IPR041627">
    <property type="entry name" value="AAA_lid_6"/>
</dbReference>
<dbReference type="Pfam" id="PF00004">
    <property type="entry name" value="AAA"/>
    <property type="match status" value="1"/>
</dbReference>
<dbReference type="SUPFAM" id="SSF52540">
    <property type="entry name" value="P-loop containing nucleoside triphosphate hydrolases"/>
    <property type="match status" value="2"/>
</dbReference>
<evidence type="ECO:0000256" key="3">
    <source>
        <dbReference type="ARBA" id="ARBA00022840"/>
    </source>
</evidence>
<keyword evidence="3" id="KW-0067">ATP-binding</keyword>
<dbReference type="EMBL" id="VWPH01000011">
    <property type="protein sequence ID" value="KAA5830236.1"/>
    <property type="molecule type" value="Genomic_DNA"/>
</dbReference>
<keyword evidence="2" id="KW-0547">Nucleotide-binding</keyword>
<dbReference type="InterPro" id="IPR006626">
    <property type="entry name" value="PbH1"/>
</dbReference>
<comment type="similarity">
    <text evidence="1">Belongs to the CbxX/CfxQ family.</text>
</comment>
<evidence type="ECO:0000313" key="6">
    <source>
        <dbReference type="Proteomes" id="UP000323946"/>
    </source>
</evidence>
<dbReference type="InterPro" id="IPR050773">
    <property type="entry name" value="CbxX/CfxQ_RuBisCO_ESX"/>
</dbReference>
<dbReference type="AlphaFoldDB" id="A0A5M7BJQ5"/>
<dbReference type="Pfam" id="PF13229">
    <property type="entry name" value="Beta_helix"/>
    <property type="match status" value="2"/>
</dbReference>
<evidence type="ECO:0000313" key="5">
    <source>
        <dbReference type="EMBL" id="KAA5830236.1"/>
    </source>
</evidence>
<dbReference type="InterPro" id="IPR039448">
    <property type="entry name" value="Beta_helix"/>
</dbReference>
<dbReference type="InterPro" id="IPR000641">
    <property type="entry name" value="CbxX/CfxQ"/>
</dbReference>
<dbReference type="PANTHER" id="PTHR43392:SF2">
    <property type="entry name" value="AAA-TYPE ATPASE FAMILY PROTEIN _ ANKYRIN REPEAT FAMILY PROTEIN"/>
    <property type="match status" value="1"/>
</dbReference>
<dbReference type="Gene3D" id="1.10.8.60">
    <property type="match status" value="1"/>
</dbReference>
<dbReference type="GO" id="GO:0005524">
    <property type="term" value="F:ATP binding"/>
    <property type="evidence" value="ECO:0007669"/>
    <property type="project" value="UniProtKB-KW"/>
</dbReference>
<evidence type="ECO:0000259" key="4">
    <source>
        <dbReference type="SMART" id="SM00382"/>
    </source>
</evidence>
<dbReference type="PRINTS" id="PR00819">
    <property type="entry name" value="CBXCFQXSUPER"/>
</dbReference>
<dbReference type="InterPro" id="IPR012334">
    <property type="entry name" value="Pectin_lyas_fold"/>
</dbReference>
<protein>
    <submittedName>
        <fullName evidence="5">AAA family ATPase</fullName>
    </submittedName>
</protein>
<dbReference type="Gene3D" id="2.160.20.10">
    <property type="entry name" value="Single-stranded right-handed beta-helix, Pectin lyase-like"/>
    <property type="match status" value="2"/>
</dbReference>
<sequence>MVGADRPGAFSSIAAAIASAGAGATISVRPGRYEEGLVVNRVVNIVADEGDGTVEVHARQGSALVVDADGVQLRGLTLSSDDGKAAVVDVRRGEVALDGCRIAGSAWAALLTRASGSVAARGCEVTNSGGAGVVITSASPSTLEDTRVVDVSSSAAVVGDRGSLTLRRIVVERPGGNGICVNGSGNCVVEQGSITGAAKPSVVVEQQGQLRATGLDVRDGANVDLYVVGGRSVTVSDSTFAGSSAQAVHVSGTSRPVLRGCTFAAARCAVQVTQQAAPEFVECTVEDSPTGLVVDAEASPQFRRTSVRGTTEAIARLSASGTARFEGLRASATTGSGVLVESTGEVSLDDATIEAESAPAVEVSGSARVLLTDARLSTAADAALAVRGGRAEAKSTVLRGGGLLTSTAEVSIADSEVVETSGDGVLVADGGVLTASRCRVRAAGRHGFQVGGGARADLSECEVLDSAENGLHLEAVDSVFLRQCVVKGSGGAPVWSPEGGPQTTLEGLSTEGAAAGGALARVEAADVAPPQEDTGLSGTGSALDGPLAELDSLIGLGGVKQEVRGLINLIRMSQAREKMGLPMPPMSRHLVFAGPPGTGKTTVARLYGAVLGELGILSKGHMIEAARADLVGQYIGSTAIKTTELVTKAIGGVLFIDEAYTLTAQTGGVGPDFGQEAVDALMKMMEDHRDELVVIVAGYSELMQRFLESNPGLASRFTRTIEFPNYSVEELVTIAANLCRKHYYELTDDAVEALTTYFTRVPKGETFGNGRVARKLFEAMISNQASRLALRPPSRDSDLTRLTAEDVNPQIALLEELPAESSDAADTPSDPRSVVQATRTWRRMSELVGVEETRRAVGSALVSLYERKARRMAVGKHGHAVLAGAPGSGRSEIARHYAQGLSELGLVPVGHLVRRSLGEDLRPQWPGQAESLVATAFHDARGGVLQLDVDADVETQLEVAEALSAALREQVGDPVVVLTGERAGLESLFGCAARLRGSFPHHWEIGPYTAAELAAIAVRYLRDRGHEVPDEVAAAMAEHIERSGERTVRQAHQFSRHLARTAASRTLAVADLAGTGEPTAPAVGGLAWVG</sequence>
<dbReference type="InterPro" id="IPR003959">
    <property type="entry name" value="ATPase_AAA_core"/>
</dbReference>
<dbReference type="Proteomes" id="UP000323946">
    <property type="component" value="Unassembled WGS sequence"/>
</dbReference>
<feature type="domain" description="AAA+ ATPase" evidence="4">
    <location>
        <begin position="586"/>
        <end position="727"/>
    </location>
</feature>
<reference evidence="5 6" key="1">
    <citation type="submission" date="2019-09" db="EMBL/GenBank/DDBJ databases">
        <title>Draft genome sequence of the thermophilic Saccharopolyspora hirsuta VKM Ac-666T.</title>
        <authorList>
            <person name="Lobastova T.G."/>
            <person name="Fokina V."/>
            <person name="Bragin E.Y."/>
            <person name="Shtratnikova V.Y."/>
            <person name="Starodumova I.P."/>
            <person name="Tarlachkov S.V."/>
            <person name="Donova M.V."/>
        </authorList>
    </citation>
    <scope>NUCLEOTIDE SEQUENCE [LARGE SCALE GENOMIC DNA]</scope>
    <source>
        <strain evidence="5 6">VKM Ac-666</strain>
    </source>
</reference>
<dbReference type="SMART" id="SM00382">
    <property type="entry name" value="AAA"/>
    <property type="match status" value="1"/>
</dbReference>
<dbReference type="InterPro" id="IPR011050">
    <property type="entry name" value="Pectin_lyase_fold/virulence"/>
</dbReference>
<organism evidence="5 6">
    <name type="scientific">Saccharopolyspora hirsuta</name>
    <dbReference type="NCBI Taxonomy" id="1837"/>
    <lineage>
        <taxon>Bacteria</taxon>
        <taxon>Bacillati</taxon>
        <taxon>Actinomycetota</taxon>
        <taxon>Actinomycetes</taxon>
        <taxon>Pseudonocardiales</taxon>
        <taxon>Pseudonocardiaceae</taxon>
        <taxon>Saccharopolyspora</taxon>
    </lineage>
</organism>
<dbReference type="FunFam" id="3.40.50.300:FF:000216">
    <property type="entry name" value="Type VII secretion ATPase EccA"/>
    <property type="match status" value="1"/>
</dbReference>
<dbReference type="CDD" id="cd00009">
    <property type="entry name" value="AAA"/>
    <property type="match status" value="1"/>
</dbReference>
<accession>A0A5M7BJQ5</accession>
<dbReference type="InterPro" id="IPR027417">
    <property type="entry name" value="P-loop_NTPase"/>
</dbReference>
<dbReference type="PANTHER" id="PTHR43392">
    <property type="entry name" value="AAA-TYPE ATPASE FAMILY PROTEIN / ANKYRIN REPEAT FAMILY PROTEIN"/>
    <property type="match status" value="1"/>
</dbReference>
<keyword evidence="6" id="KW-1185">Reference proteome</keyword>
<dbReference type="Pfam" id="PF17866">
    <property type="entry name" value="AAA_lid_6"/>
    <property type="match status" value="1"/>
</dbReference>
<name>A0A5M7BJQ5_SACHI</name>
<dbReference type="InterPro" id="IPR003593">
    <property type="entry name" value="AAA+_ATPase"/>
</dbReference>
<evidence type="ECO:0000256" key="1">
    <source>
        <dbReference type="ARBA" id="ARBA00010378"/>
    </source>
</evidence>
<dbReference type="OrthoDB" id="9806903at2"/>
<comment type="caution">
    <text evidence="5">The sequence shown here is derived from an EMBL/GenBank/DDBJ whole genome shotgun (WGS) entry which is preliminary data.</text>
</comment>
<dbReference type="GO" id="GO:0016887">
    <property type="term" value="F:ATP hydrolysis activity"/>
    <property type="evidence" value="ECO:0007669"/>
    <property type="project" value="InterPro"/>
</dbReference>
<dbReference type="SMART" id="SM00710">
    <property type="entry name" value="PbH1"/>
    <property type="match status" value="9"/>
</dbReference>
<proteinExistence type="inferred from homology"/>
<evidence type="ECO:0000256" key="2">
    <source>
        <dbReference type="ARBA" id="ARBA00022741"/>
    </source>
</evidence>